<dbReference type="Pfam" id="PF00440">
    <property type="entry name" value="TetR_N"/>
    <property type="match status" value="1"/>
</dbReference>
<dbReference type="Gene3D" id="1.10.357.10">
    <property type="entry name" value="Tetracycline Repressor, domain 2"/>
    <property type="match status" value="1"/>
</dbReference>
<dbReference type="EMBL" id="LZSF01000072">
    <property type="protein sequence ID" value="OBA89674.1"/>
    <property type="molecule type" value="Genomic_DNA"/>
</dbReference>
<evidence type="ECO:0000256" key="3">
    <source>
        <dbReference type="ARBA" id="ARBA00023163"/>
    </source>
</evidence>
<accession>A0A1A0MVX9</accession>
<gene>
    <name evidence="6" type="ORF">A5642_14440</name>
</gene>
<dbReference type="InterPro" id="IPR009057">
    <property type="entry name" value="Homeodomain-like_sf"/>
</dbReference>
<evidence type="ECO:0000313" key="6">
    <source>
        <dbReference type="EMBL" id="OBA89674.1"/>
    </source>
</evidence>
<reference evidence="6 7" key="1">
    <citation type="submission" date="2016-06" db="EMBL/GenBank/DDBJ databases">
        <authorList>
            <person name="Kjaerup R.B."/>
            <person name="Dalgaard T.S."/>
            <person name="Juul-Madsen H.R."/>
        </authorList>
    </citation>
    <scope>NUCLEOTIDE SEQUENCE [LARGE SCALE GENOMIC DNA]</scope>
    <source>
        <strain evidence="6 7">1199456.5</strain>
    </source>
</reference>
<dbReference type="Proteomes" id="UP000093962">
    <property type="component" value="Unassembled WGS sequence"/>
</dbReference>
<dbReference type="PANTHER" id="PTHR47506:SF3">
    <property type="entry name" value="HTH-TYPE TRANSCRIPTIONAL REGULATOR LMRA"/>
    <property type="match status" value="1"/>
</dbReference>
<sequence>MPPDTRQSMVLAAVELLRERGVDGVTLDAVLSRSGAPRGSIYHHFPDGRAQIIDEAAQLSGDAISRLISKAAPDGPAAVVDAVTAFWRKLLRQNKFAVGCPVVSIAVSAAPGSALAQHANQIFRTWHQLVTDCLVADGVGTVVARRLATMSLGAIEGAITMCRATSSLQPLDDVNAELKLLLAARTLFAAGASTPKGS</sequence>
<dbReference type="PANTHER" id="PTHR47506">
    <property type="entry name" value="TRANSCRIPTIONAL REGULATORY PROTEIN"/>
    <property type="match status" value="1"/>
</dbReference>
<dbReference type="PRINTS" id="PR00455">
    <property type="entry name" value="HTHTETR"/>
</dbReference>
<keyword evidence="3" id="KW-0804">Transcription</keyword>
<dbReference type="RefSeq" id="WP_064858124.1">
    <property type="nucleotide sequence ID" value="NZ_LZSF01000072.1"/>
</dbReference>
<proteinExistence type="predicted"/>
<dbReference type="SUPFAM" id="SSF48498">
    <property type="entry name" value="Tetracyclin repressor-like, C-terminal domain"/>
    <property type="match status" value="1"/>
</dbReference>
<evidence type="ECO:0000256" key="2">
    <source>
        <dbReference type="ARBA" id="ARBA00023125"/>
    </source>
</evidence>
<keyword evidence="2 4" id="KW-0238">DNA-binding</keyword>
<dbReference type="Pfam" id="PF21993">
    <property type="entry name" value="TetR_C_13_2"/>
    <property type="match status" value="1"/>
</dbReference>
<name>A0A1A0MVX9_MYCMU</name>
<protein>
    <submittedName>
        <fullName evidence="6">TetR family transcriptional regulator</fullName>
    </submittedName>
</protein>
<feature type="domain" description="HTH tetR-type" evidence="5">
    <location>
        <begin position="3"/>
        <end position="63"/>
    </location>
</feature>
<evidence type="ECO:0000313" key="7">
    <source>
        <dbReference type="Proteomes" id="UP000093962"/>
    </source>
</evidence>
<organism evidence="6 7">
    <name type="scientific">Mycolicibacterium mucogenicum</name>
    <name type="common">Mycobacterium mucogenicum</name>
    <dbReference type="NCBI Taxonomy" id="56689"/>
    <lineage>
        <taxon>Bacteria</taxon>
        <taxon>Bacillati</taxon>
        <taxon>Actinomycetota</taxon>
        <taxon>Actinomycetes</taxon>
        <taxon>Mycobacteriales</taxon>
        <taxon>Mycobacteriaceae</taxon>
        <taxon>Mycolicibacterium</taxon>
    </lineage>
</organism>
<evidence type="ECO:0000256" key="4">
    <source>
        <dbReference type="PROSITE-ProRule" id="PRU00335"/>
    </source>
</evidence>
<dbReference type="GO" id="GO:0003677">
    <property type="term" value="F:DNA binding"/>
    <property type="evidence" value="ECO:0007669"/>
    <property type="project" value="UniProtKB-UniRule"/>
</dbReference>
<dbReference type="OrthoDB" id="4567939at2"/>
<keyword evidence="1" id="KW-0805">Transcription regulation</keyword>
<dbReference type="InterPro" id="IPR036271">
    <property type="entry name" value="Tet_transcr_reg_TetR-rel_C_sf"/>
</dbReference>
<dbReference type="InterPro" id="IPR054156">
    <property type="entry name" value="YxaF_TetR_C"/>
</dbReference>
<dbReference type="SUPFAM" id="SSF46689">
    <property type="entry name" value="Homeodomain-like"/>
    <property type="match status" value="1"/>
</dbReference>
<comment type="caution">
    <text evidence="6">The sequence shown here is derived from an EMBL/GenBank/DDBJ whole genome shotgun (WGS) entry which is preliminary data.</text>
</comment>
<dbReference type="PROSITE" id="PS50977">
    <property type="entry name" value="HTH_TETR_2"/>
    <property type="match status" value="1"/>
</dbReference>
<dbReference type="InterPro" id="IPR001647">
    <property type="entry name" value="HTH_TetR"/>
</dbReference>
<evidence type="ECO:0000259" key="5">
    <source>
        <dbReference type="PROSITE" id="PS50977"/>
    </source>
</evidence>
<evidence type="ECO:0000256" key="1">
    <source>
        <dbReference type="ARBA" id="ARBA00023015"/>
    </source>
</evidence>
<dbReference type="AlphaFoldDB" id="A0A1A0MVX9"/>
<feature type="DNA-binding region" description="H-T-H motif" evidence="4">
    <location>
        <begin position="26"/>
        <end position="45"/>
    </location>
</feature>